<dbReference type="SMART" id="SM00422">
    <property type="entry name" value="HTH_MERR"/>
    <property type="match status" value="1"/>
</dbReference>
<evidence type="ECO:0000256" key="5">
    <source>
        <dbReference type="SAM" id="MobiDB-lite"/>
    </source>
</evidence>
<dbReference type="Pfam" id="PF09278">
    <property type="entry name" value="MerR-DNA-bind"/>
    <property type="match status" value="1"/>
</dbReference>
<dbReference type="Pfam" id="PF00376">
    <property type="entry name" value="MerR"/>
    <property type="match status" value="1"/>
</dbReference>
<feature type="compositionally biased region" description="Basic residues" evidence="5">
    <location>
        <begin position="141"/>
        <end position="153"/>
    </location>
</feature>
<dbReference type="PROSITE" id="PS50937">
    <property type="entry name" value="HTH_MERR_2"/>
    <property type="match status" value="1"/>
</dbReference>
<dbReference type="InterPro" id="IPR009061">
    <property type="entry name" value="DNA-bd_dom_put_sf"/>
</dbReference>
<dbReference type="Gene3D" id="1.10.1660.10">
    <property type="match status" value="1"/>
</dbReference>
<name>A0ABN6JVM8_9BURK</name>
<organism evidence="7 8">
    <name type="scientific">Paraburkholderia terrae</name>
    <dbReference type="NCBI Taxonomy" id="311230"/>
    <lineage>
        <taxon>Bacteria</taxon>
        <taxon>Pseudomonadati</taxon>
        <taxon>Pseudomonadota</taxon>
        <taxon>Betaproteobacteria</taxon>
        <taxon>Burkholderiales</taxon>
        <taxon>Burkholderiaceae</taxon>
        <taxon>Paraburkholderia</taxon>
    </lineage>
</organism>
<evidence type="ECO:0000259" key="6">
    <source>
        <dbReference type="PROSITE" id="PS50937"/>
    </source>
</evidence>
<dbReference type="InterPro" id="IPR047057">
    <property type="entry name" value="MerR_fam"/>
</dbReference>
<dbReference type="SUPFAM" id="SSF46955">
    <property type="entry name" value="Putative DNA-binding domain"/>
    <property type="match status" value="1"/>
</dbReference>
<dbReference type="EMBL" id="AP024958">
    <property type="protein sequence ID" value="BCZ84450.1"/>
    <property type="molecule type" value="Genomic_DNA"/>
</dbReference>
<dbReference type="PRINTS" id="PR00040">
    <property type="entry name" value="HTHMERR"/>
</dbReference>
<dbReference type="RefSeq" id="WP_229517548.1">
    <property type="nucleotide sequence ID" value="NZ_AP024958.1"/>
</dbReference>
<dbReference type="PANTHER" id="PTHR30204">
    <property type="entry name" value="REDOX-CYCLING DRUG-SENSING TRANSCRIPTIONAL ACTIVATOR SOXR"/>
    <property type="match status" value="1"/>
</dbReference>
<dbReference type="CDD" id="cd04784">
    <property type="entry name" value="HTH_CadR-PbrR"/>
    <property type="match status" value="1"/>
</dbReference>
<keyword evidence="8" id="KW-1185">Reference proteome</keyword>
<keyword evidence="4" id="KW-0175">Coiled coil</keyword>
<feature type="coiled-coil region" evidence="4">
    <location>
        <begin position="84"/>
        <end position="111"/>
    </location>
</feature>
<evidence type="ECO:0000313" key="8">
    <source>
        <dbReference type="Proteomes" id="UP001319874"/>
    </source>
</evidence>
<keyword evidence="3" id="KW-0804">Transcription</keyword>
<evidence type="ECO:0000256" key="1">
    <source>
        <dbReference type="ARBA" id="ARBA00023015"/>
    </source>
</evidence>
<protein>
    <submittedName>
        <fullName evidence="7">Transcriptional regulator</fullName>
    </submittedName>
</protein>
<dbReference type="InterPro" id="IPR000551">
    <property type="entry name" value="MerR-type_HTH_dom"/>
</dbReference>
<evidence type="ECO:0000256" key="3">
    <source>
        <dbReference type="ARBA" id="ARBA00023163"/>
    </source>
</evidence>
<evidence type="ECO:0000313" key="7">
    <source>
        <dbReference type="EMBL" id="BCZ84450.1"/>
    </source>
</evidence>
<feature type="region of interest" description="Disordered" evidence="5">
    <location>
        <begin position="129"/>
        <end position="153"/>
    </location>
</feature>
<dbReference type="InterPro" id="IPR011791">
    <property type="entry name" value="CadR-PbrR"/>
</dbReference>
<dbReference type="NCBIfam" id="TIGR02047">
    <property type="entry name" value="CadR-PbrR"/>
    <property type="match status" value="1"/>
</dbReference>
<reference evidence="7 8" key="1">
    <citation type="journal article" date="2022" name="Front. Microbiol.">
        <title>Identification and characterization of a novel class of self-sufficient cytochrome P450 hydroxylase involved in cyclohexanecarboxylate degradation in Paraburkholderia terrae strain KU-64.</title>
        <authorList>
            <person name="Yamamoto T."/>
            <person name="Hasegawa Y."/>
            <person name="Iwaki H."/>
        </authorList>
    </citation>
    <scope>NUCLEOTIDE SEQUENCE [LARGE SCALE GENOMIC DNA]</scope>
    <source>
        <strain evidence="7 8">KU-64</strain>
    </source>
</reference>
<sequence length="153" mass="17085">MKIGDLAKTAGRGVETVRYYEREGLPSAPARSEGNYRLYSEAHVERLTFIRNCRALDMTHEEIRAQLHFKDCGGQDCGDVNTLLDEHIEHVARRIAELQELEAQLQALRASCGQRRSIDECGILRGLGEPTTTPENAGTHHAAHLRSTHAKRG</sequence>
<keyword evidence="2" id="KW-0238">DNA-binding</keyword>
<proteinExistence type="predicted"/>
<keyword evidence="1" id="KW-0805">Transcription regulation</keyword>
<dbReference type="PANTHER" id="PTHR30204:SF92">
    <property type="entry name" value="HTH-TYPE TRANSCRIPTIONAL REGULATOR ZNTR"/>
    <property type="match status" value="1"/>
</dbReference>
<evidence type="ECO:0000256" key="2">
    <source>
        <dbReference type="ARBA" id="ARBA00023125"/>
    </source>
</evidence>
<dbReference type="InterPro" id="IPR015358">
    <property type="entry name" value="Tscrpt_reg_MerR_DNA-bd"/>
</dbReference>
<gene>
    <name evidence="7" type="ORF">PTKU64_81250</name>
</gene>
<feature type="domain" description="HTH merR-type" evidence="6">
    <location>
        <begin position="1"/>
        <end position="69"/>
    </location>
</feature>
<dbReference type="Proteomes" id="UP001319874">
    <property type="component" value="Chromosome 4"/>
</dbReference>
<accession>A0ABN6JVM8</accession>
<evidence type="ECO:0000256" key="4">
    <source>
        <dbReference type="SAM" id="Coils"/>
    </source>
</evidence>